<evidence type="ECO:0000313" key="5">
    <source>
        <dbReference type="Proteomes" id="UP000198406"/>
    </source>
</evidence>
<comment type="caution">
    <text evidence="4">The sequence shown here is derived from an EMBL/GenBank/DDBJ whole genome shotgun (WGS) entry which is preliminary data.</text>
</comment>
<dbReference type="AlphaFoldDB" id="A0A1Z5KQS3"/>
<dbReference type="GO" id="GO:0000445">
    <property type="term" value="C:THO complex part of transcription export complex"/>
    <property type="evidence" value="ECO:0007669"/>
    <property type="project" value="TreeGrafter"/>
</dbReference>
<evidence type="ECO:0000256" key="1">
    <source>
        <dbReference type="ARBA" id="ARBA00004123"/>
    </source>
</evidence>
<keyword evidence="3" id="KW-0539">Nucleus</keyword>
<organism evidence="4 5">
    <name type="scientific">Fistulifera solaris</name>
    <name type="common">Oleaginous diatom</name>
    <dbReference type="NCBI Taxonomy" id="1519565"/>
    <lineage>
        <taxon>Eukaryota</taxon>
        <taxon>Sar</taxon>
        <taxon>Stramenopiles</taxon>
        <taxon>Ochrophyta</taxon>
        <taxon>Bacillariophyta</taxon>
        <taxon>Bacillariophyceae</taxon>
        <taxon>Bacillariophycidae</taxon>
        <taxon>Naviculales</taxon>
        <taxon>Naviculaceae</taxon>
        <taxon>Fistulifera</taxon>
    </lineage>
</organism>
<dbReference type="InParanoid" id="A0A1Z5KQS3"/>
<gene>
    <name evidence="4" type="ORF">FisN_4Hh367</name>
</gene>
<reference evidence="4 5" key="1">
    <citation type="journal article" date="2015" name="Plant Cell">
        <title>Oil accumulation by the oleaginous diatom Fistulifera solaris as revealed by the genome and transcriptome.</title>
        <authorList>
            <person name="Tanaka T."/>
            <person name="Maeda Y."/>
            <person name="Veluchamy A."/>
            <person name="Tanaka M."/>
            <person name="Abida H."/>
            <person name="Marechal E."/>
            <person name="Bowler C."/>
            <person name="Muto M."/>
            <person name="Sunaga Y."/>
            <person name="Tanaka M."/>
            <person name="Yoshino T."/>
            <person name="Taniguchi T."/>
            <person name="Fukuda Y."/>
            <person name="Nemoto M."/>
            <person name="Matsumoto M."/>
            <person name="Wong P.S."/>
            <person name="Aburatani S."/>
            <person name="Fujibuchi W."/>
        </authorList>
    </citation>
    <scope>NUCLEOTIDE SEQUENCE [LARGE SCALE GENOMIC DNA]</scope>
    <source>
        <strain evidence="4 5">JPCC DA0580</strain>
    </source>
</reference>
<proteinExistence type="inferred from homology"/>
<dbReference type="Pfam" id="PF09766">
    <property type="entry name" value="FmiP_Thoc5"/>
    <property type="match status" value="1"/>
</dbReference>
<dbReference type="OrthoDB" id="48240at2759"/>
<evidence type="ECO:0000313" key="4">
    <source>
        <dbReference type="EMBL" id="GAX28442.1"/>
    </source>
</evidence>
<sequence>MSPPKKRTKLAAAAADAAAAAESSFSGDVNLDSIKGLFSVIISKLKTMNSGSAKEDGTNLMLSFMKLKVWQNELLEKLDVSQTELTQAVTRKERQERALAALVYEKDQLDRELVQCREFELKYLKQLAGEEVGPDGVGDPETLDQEALFVKYLNANVHDPKDKQNIIATLHQEITARGTLERDLKINESQLERIKKDLAINTSFLKSLPGNLSVIEKATMPLQKFMAHKTPQGTLPVARMIGTDRRHRLDLARSLSGPLYTLFAQLQHYLDRPAKLESAGNSAPSCTEAMSLSISPEDSTHSEVILHIPIPNILNTSTAPGQTKKVSIHFRYYEKHDIITAFASGAKTALNQEILLDELFPNDYPDSIADTDGKPYYWCNYLGGLHVTHKEQENKSLGVVLRALERRIRANETLKHILHQLERCYLPQTSGKETPCRLVKFEAIEEGENSKKMSEKTYTVAFVPSKSDSQFIVSVCIHMARYPSVPPRWFLSGSHSSTANDCNVSDSPLYDTHLASLERHVNADGLDELLQNNLSPIGNDEANYEWILLYQLRCICERIATIYNVSQAGNRQFKGRDHAPIDTQK</sequence>
<comment type="subcellular location">
    <subcellularLocation>
        <location evidence="1">Nucleus</location>
    </subcellularLocation>
</comment>
<dbReference type="GO" id="GO:0003729">
    <property type="term" value="F:mRNA binding"/>
    <property type="evidence" value="ECO:0007669"/>
    <property type="project" value="TreeGrafter"/>
</dbReference>
<protein>
    <recommendedName>
        <fullName evidence="6">THO complex subunit 5</fullName>
    </recommendedName>
</protein>
<keyword evidence="5" id="KW-1185">Reference proteome</keyword>
<evidence type="ECO:0000256" key="3">
    <source>
        <dbReference type="ARBA" id="ARBA00023242"/>
    </source>
</evidence>
<dbReference type="PANTHER" id="PTHR13375">
    <property type="entry name" value="FMS INTERACTING PROTEIN"/>
    <property type="match status" value="1"/>
</dbReference>
<evidence type="ECO:0008006" key="6">
    <source>
        <dbReference type="Google" id="ProtNLM"/>
    </source>
</evidence>
<dbReference type="GO" id="GO:0006406">
    <property type="term" value="P:mRNA export from nucleus"/>
    <property type="evidence" value="ECO:0007669"/>
    <property type="project" value="TreeGrafter"/>
</dbReference>
<accession>A0A1Z5KQS3</accession>
<dbReference type="InterPro" id="IPR019163">
    <property type="entry name" value="THO_Thoc5"/>
</dbReference>
<dbReference type="PANTHER" id="PTHR13375:SF3">
    <property type="entry name" value="THO COMPLEX SUBUNIT 5 HOMOLOG"/>
    <property type="match status" value="1"/>
</dbReference>
<dbReference type="EMBL" id="BDSP01000273">
    <property type="protein sequence ID" value="GAX28442.1"/>
    <property type="molecule type" value="Genomic_DNA"/>
</dbReference>
<dbReference type="Proteomes" id="UP000198406">
    <property type="component" value="Unassembled WGS sequence"/>
</dbReference>
<name>A0A1Z5KQS3_FISSO</name>
<comment type="similarity">
    <text evidence="2">Belongs to the THOC5 family.</text>
</comment>
<evidence type="ECO:0000256" key="2">
    <source>
        <dbReference type="ARBA" id="ARBA00008044"/>
    </source>
</evidence>